<evidence type="ECO:0000313" key="1">
    <source>
        <dbReference type="EMBL" id="PVE41557.1"/>
    </source>
</evidence>
<evidence type="ECO:0000313" key="2">
    <source>
        <dbReference type="Proteomes" id="UP000037507"/>
    </source>
</evidence>
<comment type="caution">
    <text evidence="1">The sequence shown here is derived from an EMBL/GenBank/DDBJ whole genome shotgun (WGS) entry which is preliminary data.</text>
</comment>
<dbReference type="InterPro" id="IPR011978">
    <property type="entry name" value="YgfB-like"/>
</dbReference>
<dbReference type="NCBIfam" id="TIGR02292">
    <property type="entry name" value="ygfB_yecA"/>
    <property type="match status" value="1"/>
</dbReference>
<dbReference type="AlphaFoldDB" id="A0A2T7UA59"/>
<dbReference type="PANTHER" id="PTHR33747:SF1">
    <property type="entry name" value="ADENYLATE CYCLASE-ASSOCIATED CAP C-TERMINAL DOMAIN-CONTAINING PROTEIN"/>
    <property type="match status" value="1"/>
</dbReference>
<dbReference type="Pfam" id="PF02810">
    <property type="entry name" value="SEC-C"/>
    <property type="match status" value="1"/>
</dbReference>
<organism evidence="1 2">
    <name type="scientific">Limnohabitans planktonicus II-D5</name>
    <dbReference type="NCBI Taxonomy" id="1293045"/>
    <lineage>
        <taxon>Bacteria</taxon>
        <taxon>Pseudomonadati</taxon>
        <taxon>Pseudomonadota</taxon>
        <taxon>Betaproteobacteria</taxon>
        <taxon>Burkholderiales</taxon>
        <taxon>Comamonadaceae</taxon>
        <taxon>Limnohabitans</taxon>
    </lineage>
</organism>
<dbReference type="SUPFAM" id="SSF103642">
    <property type="entry name" value="Sec-C motif"/>
    <property type="match status" value="1"/>
</dbReference>
<dbReference type="EMBL" id="LFYT02000028">
    <property type="protein sequence ID" value="PVE41557.1"/>
    <property type="molecule type" value="Genomic_DNA"/>
</dbReference>
<evidence type="ECO:0008006" key="3">
    <source>
        <dbReference type="Google" id="ProtNLM"/>
    </source>
</evidence>
<proteinExistence type="predicted"/>
<reference evidence="1" key="1">
    <citation type="submission" date="2017-04" db="EMBL/GenBank/DDBJ databases">
        <title>Unexpected and diverse lifestyles within the genus Limnohabitans.</title>
        <authorList>
            <person name="Kasalicky V."/>
            <person name="Mehrshad M."/>
            <person name="Andrei S.-A."/>
            <person name="Salcher M."/>
            <person name="Kratochvilova H."/>
            <person name="Simek K."/>
            <person name="Ghai R."/>
        </authorList>
    </citation>
    <scope>NUCLEOTIDE SEQUENCE [LARGE SCALE GENOMIC DNA]</scope>
    <source>
        <strain evidence="1">II-D5</strain>
    </source>
</reference>
<keyword evidence="2" id="KW-1185">Reference proteome</keyword>
<dbReference type="InterPro" id="IPR004027">
    <property type="entry name" value="SEC_C_motif"/>
</dbReference>
<accession>A0A2T7UA59</accession>
<sequence length="236" mass="26700">MQDMMAPLSDADLAELDQFLLDGVDNDEAMTLDTLDGYLHAIAIGPQTIMPSQWLPKVWGEDSAVMPPMDNLEQFNNIMGLVMRHYNSIISAFQHKPPFVAPYWGIRKYETGVYEDAEGWAYGFTEGVALNRAAWKPLFDTAQGQQWYRPIGLLGEEAFSAEQDELTKTPPQREQLAQQIENSLVNIHAFWLPLRQAMYERETSQRLRTKVGRNEPCPCGSGKKFKKCCGSAAELH</sequence>
<name>A0A2T7UA59_9BURK</name>
<dbReference type="Pfam" id="PF03695">
    <property type="entry name" value="UPF0149"/>
    <property type="match status" value="1"/>
</dbReference>
<dbReference type="Gene3D" id="3.10.450.50">
    <property type="match status" value="1"/>
</dbReference>
<gene>
    <name evidence="1" type="ORF">H663_016630</name>
</gene>
<dbReference type="Proteomes" id="UP000037507">
    <property type="component" value="Unassembled WGS sequence"/>
</dbReference>
<dbReference type="PANTHER" id="PTHR33747">
    <property type="entry name" value="UPF0225 PROTEIN SCO1677"/>
    <property type="match status" value="1"/>
</dbReference>
<dbReference type="SUPFAM" id="SSF101327">
    <property type="entry name" value="YgfB-like"/>
    <property type="match status" value="1"/>
</dbReference>
<dbReference type="InterPro" id="IPR036255">
    <property type="entry name" value="YgfB-like_sf"/>
</dbReference>
<protein>
    <recommendedName>
        <fullName evidence="3">YecA family protein</fullName>
    </recommendedName>
</protein>